<accession>A0AAV4TRX6</accession>
<reference evidence="1 2" key="1">
    <citation type="submission" date="2021-06" db="EMBL/GenBank/DDBJ databases">
        <title>Caerostris extrusa draft genome.</title>
        <authorList>
            <person name="Kono N."/>
            <person name="Arakawa K."/>
        </authorList>
    </citation>
    <scope>NUCLEOTIDE SEQUENCE [LARGE SCALE GENOMIC DNA]</scope>
</reference>
<evidence type="ECO:0000313" key="2">
    <source>
        <dbReference type="Proteomes" id="UP001054945"/>
    </source>
</evidence>
<dbReference type="AlphaFoldDB" id="A0AAV4TRX6"/>
<gene>
    <name evidence="1" type="ORF">CEXT_722451</name>
</gene>
<sequence length="84" mass="9069">MEQLNKGRGGFSPLFPEVKRNKGFRRFPSEPNNLTGHGTIAAYQARFFDSDSSCGHSFEDSPVDEAEYLGNGSGGGARCLGRAL</sequence>
<dbReference type="Proteomes" id="UP001054945">
    <property type="component" value="Unassembled WGS sequence"/>
</dbReference>
<proteinExistence type="predicted"/>
<keyword evidence="2" id="KW-1185">Reference proteome</keyword>
<protein>
    <submittedName>
        <fullName evidence="1">Uncharacterized protein</fullName>
    </submittedName>
</protein>
<evidence type="ECO:0000313" key="1">
    <source>
        <dbReference type="EMBL" id="GIY46818.1"/>
    </source>
</evidence>
<organism evidence="1 2">
    <name type="scientific">Caerostris extrusa</name>
    <name type="common">Bark spider</name>
    <name type="synonym">Caerostris bankana</name>
    <dbReference type="NCBI Taxonomy" id="172846"/>
    <lineage>
        <taxon>Eukaryota</taxon>
        <taxon>Metazoa</taxon>
        <taxon>Ecdysozoa</taxon>
        <taxon>Arthropoda</taxon>
        <taxon>Chelicerata</taxon>
        <taxon>Arachnida</taxon>
        <taxon>Araneae</taxon>
        <taxon>Araneomorphae</taxon>
        <taxon>Entelegynae</taxon>
        <taxon>Araneoidea</taxon>
        <taxon>Araneidae</taxon>
        <taxon>Caerostris</taxon>
    </lineage>
</organism>
<comment type="caution">
    <text evidence="1">The sequence shown here is derived from an EMBL/GenBank/DDBJ whole genome shotgun (WGS) entry which is preliminary data.</text>
</comment>
<name>A0AAV4TRX6_CAEEX</name>
<dbReference type="EMBL" id="BPLR01011485">
    <property type="protein sequence ID" value="GIY46818.1"/>
    <property type="molecule type" value="Genomic_DNA"/>
</dbReference>